<gene>
    <name evidence="1" type="ORF">B8W66_15810</name>
</gene>
<organism evidence="1 2">
    <name type="scientific">Mycobacterium decipiens</name>
    <dbReference type="NCBI Taxonomy" id="1430326"/>
    <lineage>
        <taxon>Bacteria</taxon>
        <taxon>Bacillati</taxon>
        <taxon>Actinomycetota</taxon>
        <taxon>Actinomycetes</taxon>
        <taxon>Mycobacteriales</taxon>
        <taxon>Mycobacteriaceae</taxon>
        <taxon>Mycobacterium</taxon>
    </lineage>
</organism>
<reference evidence="1 2" key="1">
    <citation type="submission" date="2017-04" db="EMBL/GenBank/DDBJ databases">
        <title>The new phylogeny of genus Mycobacterium.</title>
        <authorList>
            <person name="Tortoli E."/>
            <person name="Trovato A."/>
            <person name="Cirillo D.M."/>
        </authorList>
    </citation>
    <scope>NUCLEOTIDE SEQUENCE [LARGE SCALE GENOMIC DNA]</scope>
    <source>
        <strain evidence="1 2">TBL 1200985</strain>
    </source>
</reference>
<name>A0A1X2LSV4_9MYCO</name>
<sequence length="60" mass="6800">MVDLAIPDQHRCPGVYRHSSNLARRRCGPWNGPRRSCAIGPSAATMRAVERPEEELRNWA</sequence>
<evidence type="ECO:0000313" key="2">
    <source>
        <dbReference type="Proteomes" id="UP000193247"/>
    </source>
</evidence>
<comment type="caution">
    <text evidence="1">The sequence shown here is derived from an EMBL/GenBank/DDBJ whole genome shotgun (WGS) entry which is preliminary data.</text>
</comment>
<dbReference type="AlphaFoldDB" id="A0A1X2LSV4"/>
<dbReference type="EMBL" id="NCXP01000020">
    <property type="protein sequence ID" value="OSC39815.1"/>
    <property type="molecule type" value="Genomic_DNA"/>
</dbReference>
<protein>
    <submittedName>
        <fullName evidence="1">Uncharacterized protein</fullName>
    </submittedName>
</protein>
<dbReference type="Proteomes" id="UP000193247">
    <property type="component" value="Unassembled WGS sequence"/>
</dbReference>
<proteinExistence type="predicted"/>
<dbReference type="STRING" id="1430326.B8W66_15810"/>
<keyword evidence="2" id="KW-1185">Reference proteome</keyword>
<evidence type="ECO:0000313" key="1">
    <source>
        <dbReference type="EMBL" id="OSC39815.1"/>
    </source>
</evidence>
<accession>A0A1X2LSV4</accession>